<keyword evidence="2" id="KW-0472">Membrane</keyword>
<accession>A0AAW1SL19</accession>
<organism evidence="3 4">
    <name type="scientific">Elliptochloris bilobata</name>
    <dbReference type="NCBI Taxonomy" id="381761"/>
    <lineage>
        <taxon>Eukaryota</taxon>
        <taxon>Viridiplantae</taxon>
        <taxon>Chlorophyta</taxon>
        <taxon>core chlorophytes</taxon>
        <taxon>Trebouxiophyceae</taxon>
        <taxon>Trebouxiophyceae incertae sedis</taxon>
        <taxon>Elliptochloris clade</taxon>
        <taxon>Elliptochloris</taxon>
    </lineage>
</organism>
<evidence type="ECO:0000313" key="4">
    <source>
        <dbReference type="Proteomes" id="UP001445335"/>
    </source>
</evidence>
<comment type="caution">
    <text evidence="3">The sequence shown here is derived from an EMBL/GenBank/DDBJ whole genome shotgun (WGS) entry which is preliminary data.</text>
</comment>
<dbReference type="PANTHER" id="PTHR36777:SF2">
    <property type="entry name" value="EXPRESSED PROTEIN"/>
    <property type="match status" value="1"/>
</dbReference>
<gene>
    <name evidence="3" type="ORF">WJX81_003480</name>
</gene>
<reference evidence="3 4" key="1">
    <citation type="journal article" date="2024" name="Nat. Commun.">
        <title>Phylogenomics reveals the evolutionary origins of lichenization in chlorophyte algae.</title>
        <authorList>
            <person name="Puginier C."/>
            <person name="Libourel C."/>
            <person name="Otte J."/>
            <person name="Skaloud P."/>
            <person name="Haon M."/>
            <person name="Grisel S."/>
            <person name="Petersen M."/>
            <person name="Berrin J.G."/>
            <person name="Delaux P.M."/>
            <person name="Dal Grande F."/>
            <person name="Keller J."/>
        </authorList>
    </citation>
    <scope>NUCLEOTIDE SEQUENCE [LARGE SCALE GENOMIC DNA]</scope>
    <source>
        <strain evidence="3 4">SAG 245.80</strain>
    </source>
</reference>
<evidence type="ECO:0000256" key="1">
    <source>
        <dbReference type="SAM" id="MobiDB-lite"/>
    </source>
</evidence>
<keyword evidence="2" id="KW-0812">Transmembrane</keyword>
<dbReference type="Proteomes" id="UP001445335">
    <property type="component" value="Unassembled WGS sequence"/>
</dbReference>
<proteinExistence type="predicted"/>
<keyword evidence="2" id="KW-1133">Transmembrane helix</keyword>
<dbReference type="AlphaFoldDB" id="A0AAW1SL19"/>
<protein>
    <submittedName>
        <fullName evidence="3">Uncharacterized protein</fullName>
    </submittedName>
</protein>
<name>A0AAW1SL19_9CHLO</name>
<feature type="transmembrane region" description="Helical" evidence="2">
    <location>
        <begin position="107"/>
        <end position="122"/>
    </location>
</feature>
<dbReference type="EMBL" id="JALJOU010000001">
    <property type="protein sequence ID" value="KAK9846420.1"/>
    <property type="molecule type" value="Genomic_DNA"/>
</dbReference>
<feature type="region of interest" description="Disordered" evidence="1">
    <location>
        <begin position="131"/>
        <end position="155"/>
    </location>
</feature>
<keyword evidence="4" id="KW-1185">Reference proteome</keyword>
<dbReference type="PANTHER" id="PTHR36777">
    <property type="entry name" value="EXPRESSED PROTEIN"/>
    <property type="match status" value="1"/>
</dbReference>
<evidence type="ECO:0000256" key="2">
    <source>
        <dbReference type="SAM" id="Phobius"/>
    </source>
</evidence>
<evidence type="ECO:0000313" key="3">
    <source>
        <dbReference type="EMBL" id="KAK9846420.1"/>
    </source>
</evidence>
<sequence>MAACGVAPCYAGACVSPRAQHRQFCRPFAKPAARSRCTGTRQRCGLIVRAQDDVKDTIRGAVRSGDKLADSAAGLIPAAVPRPAAKLAVLAFGGLVAFWVLQRVLSTAFFFLALGGAAYLWVKLSSRGGGSGGGGSGGDGSDPLSEASRIMDKYK</sequence>
<feature type="compositionally biased region" description="Gly residues" evidence="1">
    <location>
        <begin position="131"/>
        <end position="140"/>
    </location>
</feature>